<keyword evidence="5" id="KW-1185">Reference proteome</keyword>
<dbReference type="GO" id="GO:0003677">
    <property type="term" value="F:DNA binding"/>
    <property type="evidence" value="ECO:0007669"/>
    <property type="project" value="UniProtKB-KW"/>
</dbReference>
<keyword evidence="4" id="KW-0238">DNA-binding</keyword>
<sequence length="160" mass="17588">MPRPRCCRRIGAAPTCRVFKPAGTPLEGLEQVRLALEEYEAVRLADLEGLYQEDAAARMGVSRQTFGRTVGAARAKIARALVLGLALRIEIPQDDAEKLPPREFLCPDCGYFGPVPCADGWPEDCPGCGNRSFRRKRRQGPGPVAQGARKKQSCPPKKER</sequence>
<evidence type="ECO:0000256" key="1">
    <source>
        <dbReference type="ARBA" id="ARBA00009350"/>
    </source>
</evidence>
<dbReference type="OrthoDB" id="9807451at2"/>
<accession>A0A239BFU8</accession>
<proteinExistence type="inferred from homology"/>
<dbReference type="InterPro" id="IPR002852">
    <property type="entry name" value="UPF0251"/>
</dbReference>
<dbReference type="PANTHER" id="PTHR37478">
    <property type="match status" value="1"/>
</dbReference>
<dbReference type="AlphaFoldDB" id="A0A239BFU8"/>
<evidence type="ECO:0000256" key="2">
    <source>
        <dbReference type="HAMAP-Rule" id="MF_00674"/>
    </source>
</evidence>
<reference evidence="4 5" key="1">
    <citation type="submission" date="2017-06" db="EMBL/GenBank/DDBJ databases">
        <authorList>
            <person name="Kim H.J."/>
            <person name="Triplett B.A."/>
        </authorList>
    </citation>
    <scope>NUCLEOTIDE SEQUENCE [LARGE SCALE GENOMIC DNA]</scope>
    <source>
        <strain evidence="4 5">DSM 13116</strain>
    </source>
</reference>
<dbReference type="Pfam" id="PF02001">
    <property type="entry name" value="DUF134"/>
    <property type="match status" value="1"/>
</dbReference>
<dbReference type="RefSeq" id="WP_089274754.1">
    <property type="nucleotide sequence ID" value="NZ_FZOC01000005.1"/>
</dbReference>
<dbReference type="InterPro" id="IPR036388">
    <property type="entry name" value="WH-like_DNA-bd_sf"/>
</dbReference>
<feature type="region of interest" description="Disordered" evidence="3">
    <location>
        <begin position="134"/>
        <end position="160"/>
    </location>
</feature>
<dbReference type="PANTHER" id="PTHR37478:SF2">
    <property type="entry name" value="UPF0251 PROTEIN TK0562"/>
    <property type="match status" value="1"/>
</dbReference>
<evidence type="ECO:0000313" key="4">
    <source>
        <dbReference type="EMBL" id="SNS06706.1"/>
    </source>
</evidence>
<name>A0A239BFU8_9BACT</name>
<protein>
    <recommendedName>
        <fullName evidence="2">UPF0251 protein SAMN04488503_2543</fullName>
    </recommendedName>
</protein>
<comment type="similarity">
    <text evidence="1 2">Belongs to the UPF0251 family.</text>
</comment>
<evidence type="ECO:0000313" key="5">
    <source>
        <dbReference type="Proteomes" id="UP000198324"/>
    </source>
</evidence>
<gene>
    <name evidence="4" type="ORF">SAMN04488503_2543</name>
</gene>
<dbReference type="HAMAP" id="MF_00674">
    <property type="entry name" value="UPF0251"/>
    <property type="match status" value="1"/>
</dbReference>
<dbReference type="Proteomes" id="UP000198324">
    <property type="component" value="Unassembled WGS sequence"/>
</dbReference>
<dbReference type="EMBL" id="FZOC01000005">
    <property type="protein sequence ID" value="SNS06706.1"/>
    <property type="molecule type" value="Genomic_DNA"/>
</dbReference>
<dbReference type="Gene3D" id="1.10.10.10">
    <property type="entry name" value="Winged helix-like DNA-binding domain superfamily/Winged helix DNA-binding domain"/>
    <property type="match status" value="1"/>
</dbReference>
<organism evidence="4 5">
    <name type="scientific">Humidesulfovibrio mexicanus</name>
    <dbReference type="NCBI Taxonomy" id="147047"/>
    <lineage>
        <taxon>Bacteria</taxon>
        <taxon>Pseudomonadati</taxon>
        <taxon>Thermodesulfobacteriota</taxon>
        <taxon>Desulfovibrionia</taxon>
        <taxon>Desulfovibrionales</taxon>
        <taxon>Desulfovibrionaceae</taxon>
        <taxon>Humidesulfovibrio</taxon>
    </lineage>
</organism>
<evidence type="ECO:0000256" key="3">
    <source>
        <dbReference type="SAM" id="MobiDB-lite"/>
    </source>
</evidence>